<keyword evidence="4" id="KW-0677">Repeat</keyword>
<dbReference type="Gene3D" id="2.160.20.10">
    <property type="entry name" value="Single-stranded right-handed beta-helix, Pectin lyase-like"/>
    <property type="match status" value="2"/>
</dbReference>
<evidence type="ECO:0000256" key="4">
    <source>
        <dbReference type="ARBA" id="ARBA00022737"/>
    </source>
</evidence>
<reference evidence="10 11" key="1">
    <citation type="submission" date="2020-06" db="EMBL/GenBank/DDBJ databases">
        <authorList>
            <person name="Isaeva M.P."/>
            <person name="Chernysheva N.Y."/>
        </authorList>
    </citation>
    <scope>NUCLEOTIDE SEQUENCE [LARGE SCALE GENOMIC DNA]</scope>
    <source>
        <strain evidence="10 11">KMM 6746</strain>
    </source>
</reference>
<evidence type="ECO:0000313" key="11">
    <source>
        <dbReference type="Proteomes" id="UP000740413"/>
    </source>
</evidence>
<evidence type="ECO:0000256" key="1">
    <source>
        <dbReference type="ARBA" id="ARBA00001255"/>
    </source>
</evidence>
<evidence type="ECO:0000256" key="7">
    <source>
        <dbReference type="SAM" id="SignalP"/>
    </source>
</evidence>
<dbReference type="Pfam" id="PF23764">
    <property type="entry name" value="Beta-barrel_GLAA-B_II"/>
    <property type="match status" value="1"/>
</dbReference>
<keyword evidence="5" id="KW-0378">Hydrolase</keyword>
<comment type="catalytic activity">
    <reaction evidence="2">
        <text>Hydrolysis of terminal, non-reducing branched (1-&gt;3)-alpha-D-galactosidic residues, producing free D-galactose.</text>
        <dbReference type="EC" id="3.2.1.n1"/>
    </reaction>
</comment>
<evidence type="ECO:0000256" key="3">
    <source>
        <dbReference type="ARBA" id="ARBA00022729"/>
    </source>
</evidence>
<feature type="domain" description="GLAA-B beta-barrel" evidence="9">
    <location>
        <begin position="345"/>
        <end position="412"/>
    </location>
</feature>
<proteinExistence type="predicted"/>
<evidence type="ECO:0000256" key="6">
    <source>
        <dbReference type="ARBA" id="ARBA00023295"/>
    </source>
</evidence>
<reference evidence="11" key="2">
    <citation type="submission" date="2023-07" db="EMBL/GenBank/DDBJ databases">
        <title>Zobellia barbeyronii sp. nov., a new marine flavobacterium, isolated from green and red algae.</title>
        <authorList>
            <person name="Nedashkovskaya O.I."/>
            <person name="Otstavnykh N."/>
            <person name="Zhukova N."/>
            <person name="Guzev K."/>
            <person name="Chausova V."/>
            <person name="Tekutyeva L."/>
            <person name="Mikhailov V."/>
            <person name="Isaeva M."/>
        </authorList>
    </citation>
    <scope>NUCLEOTIDE SEQUENCE [LARGE SCALE GENOMIC DNA]</scope>
    <source>
        <strain evidence="11">KMM 6746</strain>
    </source>
</reference>
<dbReference type="InterPro" id="IPR057275">
    <property type="entry name" value="Beta-barrel_GLAA-B_I"/>
</dbReference>
<gene>
    <name evidence="10" type="ORF">HW347_15365</name>
</gene>
<dbReference type="InterPro" id="IPR056441">
    <property type="entry name" value="Beta-barrel_GLAA-B_II"/>
</dbReference>
<evidence type="ECO:0000259" key="8">
    <source>
        <dbReference type="Pfam" id="PF23763"/>
    </source>
</evidence>
<protein>
    <submittedName>
        <fullName evidence="10">Right-handed parallel beta-helix repeat-containing protein</fullName>
    </submittedName>
</protein>
<dbReference type="SUPFAM" id="SSF51126">
    <property type="entry name" value="Pectin lyase-like"/>
    <property type="match status" value="1"/>
</dbReference>
<name>A0ABS5WGV2_9FLAO</name>
<comment type="catalytic activity">
    <reaction evidence="1">
        <text>Hydrolysis of terminal, non-reducing alpha-D-galactose residues in alpha-D-galactosides, including galactose oligosaccharides, galactomannans and galactolipids.</text>
        <dbReference type="EC" id="3.2.1.22"/>
    </reaction>
</comment>
<organism evidence="10 11">
    <name type="scientific">Zobellia barbeyronii</name>
    <dbReference type="NCBI Taxonomy" id="2748009"/>
    <lineage>
        <taxon>Bacteria</taxon>
        <taxon>Pseudomonadati</taxon>
        <taxon>Bacteroidota</taxon>
        <taxon>Flavobacteriia</taxon>
        <taxon>Flavobacteriales</taxon>
        <taxon>Flavobacteriaceae</taxon>
        <taxon>Zobellia</taxon>
    </lineage>
</organism>
<feature type="chain" id="PRO_5045914293" evidence="7">
    <location>
        <begin position="26"/>
        <end position="608"/>
    </location>
</feature>
<evidence type="ECO:0000313" key="10">
    <source>
        <dbReference type="EMBL" id="MBT2162648.1"/>
    </source>
</evidence>
<accession>A0ABS5WGV2</accession>
<dbReference type="InterPro" id="IPR011050">
    <property type="entry name" value="Pectin_lyase_fold/virulence"/>
</dbReference>
<dbReference type="EMBL" id="JACATN010000004">
    <property type="protein sequence ID" value="MBT2162648.1"/>
    <property type="molecule type" value="Genomic_DNA"/>
</dbReference>
<feature type="signal peptide" evidence="7">
    <location>
        <begin position="1"/>
        <end position="25"/>
    </location>
</feature>
<keyword evidence="3 7" id="KW-0732">Signal</keyword>
<evidence type="ECO:0000256" key="5">
    <source>
        <dbReference type="ARBA" id="ARBA00022801"/>
    </source>
</evidence>
<evidence type="ECO:0000256" key="2">
    <source>
        <dbReference type="ARBA" id="ARBA00001271"/>
    </source>
</evidence>
<dbReference type="RefSeq" id="WP_214612642.1">
    <property type="nucleotide sequence ID" value="NZ_JACATN010000004.1"/>
</dbReference>
<sequence length="608" mass="69638">MKNFNSIKTFYLFAILAFGAFTLTAQQTIHIKPEAEDMTPLVRKAIENATDKNLKLVFEKGIYKFLPDYATQRYSYITNHGNGLKNIIFLLEDFDSVTIEGNGAEFLFHGQVAPFQIRNCKKLTVKNLKMDWDIPFLFQGKVLAVDETEGWRDIEPFTEGFSWELKNERILFPNIDGFVFPELGSTLAFNAEHKRVSHGAWDMSSRPRWVEKRPNGVLRFHEHLKQYPTVGSILNSKGDHDHNRYAPAFQITSSKDIYLEDITIHHALGMGFLFERTENITINSCGIYVHEDSNRVVSTIADATHFANCKGDILIEDSTFKNMLDDGTNVHGTYVVIDKILDNRTVRVSLQHFEQMGFKFAASGDEIWFIQNPSPKRASENVVASVSVVNDKYSDITFKNELPADLAKGDILENKTWNPTFTMRGCTIKDHRARNIVLKTPLKTVIENNNFSSMMSSIFFRGETYFWYESGAVEDVLIQNNNFEYCAYSGMEHAILNITPRLGKTFNQTEIYDRNIRFINNNIKTFDNRIVWADRVDGLTISGNTIQQTNTAPSLHPNGHQFDFKNCDHVEIYNNTYTGDTEKVLLSDETSAKNLKFKRNKGFAKLKK</sequence>
<feature type="domain" description="GLAA-B beta-barrel" evidence="8">
    <location>
        <begin position="138"/>
        <end position="234"/>
    </location>
</feature>
<comment type="caution">
    <text evidence="10">The sequence shown here is derived from an EMBL/GenBank/DDBJ whole genome shotgun (WGS) entry which is preliminary data.</text>
</comment>
<dbReference type="Proteomes" id="UP000740413">
    <property type="component" value="Unassembled WGS sequence"/>
</dbReference>
<evidence type="ECO:0000259" key="9">
    <source>
        <dbReference type="Pfam" id="PF23764"/>
    </source>
</evidence>
<dbReference type="Pfam" id="PF23763">
    <property type="entry name" value="Beta-barrel_GLAA-B_I"/>
    <property type="match status" value="1"/>
</dbReference>
<dbReference type="InterPro" id="IPR012334">
    <property type="entry name" value="Pectin_lyas_fold"/>
</dbReference>
<keyword evidence="11" id="KW-1185">Reference proteome</keyword>
<keyword evidence="6" id="KW-0326">Glycosidase</keyword>